<dbReference type="PROSITE" id="PS50109">
    <property type="entry name" value="HIS_KIN"/>
    <property type="match status" value="1"/>
</dbReference>
<evidence type="ECO:0000259" key="17">
    <source>
        <dbReference type="PROSITE" id="PS50110"/>
    </source>
</evidence>
<dbReference type="Pfam" id="PF13185">
    <property type="entry name" value="GAF_2"/>
    <property type="match status" value="1"/>
</dbReference>
<dbReference type="GeneID" id="81372474"/>
<keyword evidence="8" id="KW-0547">Nucleotide-binding</keyword>
<feature type="domain" description="Histidine kinase" evidence="16">
    <location>
        <begin position="1914"/>
        <end position="2137"/>
    </location>
</feature>
<dbReference type="InterPro" id="IPR011009">
    <property type="entry name" value="Kinase-like_dom_sf"/>
</dbReference>
<evidence type="ECO:0000256" key="3">
    <source>
        <dbReference type="ARBA" id="ARBA00012438"/>
    </source>
</evidence>
<comment type="caution">
    <text evidence="18">The sequence shown here is derived from an EMBL/GenBank/DDBJ whole genome shotgun (WGS) entry which is preliminary data.</text>
</comment>
<proteinExistence type="predicted"/>
<dbReference type="SUPFAM" id="SSF55874">
    <property type="entry name" value="ATPase domain of HSP90 chaperone/DNA topoisomerase II/histidine kinase"/>
    <property type="match status" value="1"/>
</dbReference>
<dbReference type="Pfam" id="PF00072">
    <property type="entry name" value="Response_reg"/>
    <property type="match status" value="1"/>
</dbReference>
<dbReference type="PANTHER" id="PTHR43047:SF46">
    <property type="entry name" value="HISTIDINE KINASE_RESPONSE REGULATOR, PUTATIVE (AFU_ORTHOLOGUE AFUA_3G12550)-RELATED"/>
    <property type="match status" value="1"/>
</dbReference>
<evidence type="ECO:0000256" key="9">
    <source>
        <dbReference type="ARBA" id="ARBA00022777"/>
    </source>
</evidence>
<dbReference type="InterPro" id="IPR000719">
    <property type="entry name" value="Prot_kinase_dom"/>
</dbReference>
<dbReference type="FunFam" id="3.30.450.40:FF:000044">
    <property type="entry name" value="Putative sensor histidine kinase/response regulator"/>
    <property type="match status" value="1"/>
</dbReference>
<dbReference type="InterPro" id="IPR011006">
    <property type="entry name" value="CheY-like_superfamily"/>
</dbReference>
<dbReference type="InterPro" id="IPR027417">
    <property type="entry name" value="P-loop_NTPase"/>
</dbReference>
<evidence type="ECO:0000256" key="5">
    <source>
        <dbReference type="ARBA" id="ARBA00022553"/>
    </source>
</evidence>
<keyword evidence="10" id="KW-0067">ATP-binding</keyword>
<feature type="compositionally biased region" description="Polar residues" evidence="14">
    <location>
        <begin position="571"/>
        <end position="589"/>
    </location>
</feature>
<dbReference type="Gene3D" id="1.10.287.130">
    <property type="match status" value="1"/>
</dbReference>
<evidence type="ECO:0000256" key="14">
    <source>
        <dbReference type="SAM" id="MobiDB-lite"/>
    </source>
</evidence>
<dbReference type="GO" id="GO:0005524">
    <property type="term" value="F:ATP binding"/>
    <property type="evidence" value="ECO:0007669"/>
    <property type="project" value="UniProtKB-KW"/>
</dbReference>
<comment type="subcellular location">
    <subcellularLocation>
        <location evidence="2">Cell membrane</location>
        <topology evidence="2">Multi-pass membrane protein</topology>
    </subcellularLocation>
</comment>
<dbReference type="PRINTS" id="PR00344">
    <property type="entry name" value="BCTRLSENSOR"/>
</dbReference>
<dbReference type="Pfam" id="PF00512">
    <property type="entry name" value="HisKA"/>
    <property type="match status" value="1"/>
</dbReference>
<evidence type="ECO:0000256" key="1">
    <source>
        <dbReference type="ARBA" id="ARBA00000085"/>
    </source>
</evidence>
<evidence type="ECO:0000256" key="6">
    <source>
        <dbReference type="ARBA" id="ARBA00022679"/>
    </source>
</evidence>
<feature type="compositionally biased region" description="Polar residues" evidence="14">
    <location>
        <begin position="519"/>
        <end position="549"/>
    </location>
</feature>
<evidence type="ECO:0000256" key="10">
    <source>
        <dbReference type="ARBA" id="ARBA00022840"/>
    </source>
</evidence>
<dbReference type="Gene3D" id="3.30.450.40">
    <property type="match status" value="1"/>
</dbReference>
<evidence type="ECO:0000256" key="11">
    <source>
        <dbReference type="ARBA" id="ARBA00022989"/>
    </source>
</evidence>
<evidence type="ECO:0000313" key="19">
    <source>
        <dbReference type="Proteomes" id="UP001147747"/>
    </source>
</evidence>
<keyword evidence="12" id="KW-0472">Membrane</keyword>
<dbReference type="SMART" id="SM00448">
    <property type="entry name" value="REC"/>
    <property type="match status" value="1"/>
</dbReference>
<evidence type="ECO:0000256" key="13">
    <source>
        <dbReference type="PROSITE-ProRule" id="PRU00169"/>
    </source>
</evidence>
<dbReference type="PROSITE" id="PS50011">
    <property type="entry name" value="PROTEIN_KINASE_DOM"/>
    <property type="match status" value="1"/>
</dbReference>
<dbReference type="SMART" id="SM00220">
    <property type="entry name" value="S_TKc"/>
    <property type="match status" value="1"/>
</dbReference>
<keyword evidence="7" id="KW-0812">Transmembrane</keyword>
<dbReference type="FunFam" id="3.40.50.2300:FF:000285">
    <property type="entry name" value="Putative sensor histidine kinase/response regulator"/>
    <property type="match status" value="1"/>
</dbReference>
<reference evidence="18" key="1">
    <citation type="submission" date="2022-12" db="EMBL/GenBank/DDBJ databases">
        <authorList>
            <person name="Petersen C."/>
        </authorList>
    </citation>
    <scope>NUCLEOTIDE SEQUENCE</scope>
    <source>
        <strain evidence="18">IBT 29677</strain>
    </source>
</reference>
<dbReference type="InterPro" id="IPR041664">
    <property type="entry name" value="AAA_16"/>
</dbReference>
<feature type="compositionally biased region" description="Low complexity" evidence="14">
    <location>
        <begin position="77"/>
        <end position="91"/>
    </location>
</feature>
<dbReference type="InterPro" id="IPR003661">
    <property type="entry name" value="HisK_dim/P_dom"/>
</dbReference>
<evidence type="ECO:0000259" key="15">
    <source>
        <dbReference type="PROSITE" id="PS50011"/>
    </source>
</evidence>
<dbReference type="SUPFAM" id="SSF52540">
    <property type="entry name" value="P-loop containing nucleoside triphosphate hydrolases"/>
    <property type="match status" value="1"/>
</dbReference>
<dbReference type="FunFam" id="1.10.510.10:FF:000579">
    <property type="entry name" value="Sensor histidine kinase/response regulator, putative"/>
    <property type="match status" value="1"/>
</dbReference>
<dbReference type="RefSeq" id="XP_056484114.1">
    <property type="nucleotide sequence ID" value="XM_056633494.1"/>
</dbReference>
<evidence type="ECO:0000259" key="16">
    <source>
        <dbReference type="PROSITE" id="PS50109"/>
    </source>
</evidence>
<dbReference type="SUPFAM" id="SSF56112">
    <property type="entry name" value="Protein kinase-like (PK-like)"/>
    <property type="match status" value="1"/>
</dbReference>
<feature type="region of interest" description="Disordered" evidence="14">
    <location>
        <begin position="519"/>
        <end position="599"/>
    </location>
</feature>
<dbReference type="GO" id="GO:0005886">
    <property type="term" value="C:plasma membrane"/>
    <property type="evidence" value="ECO:0007669"/>
    <property type="project" value="UniProtKB-SubCell"/>
</dbReference>
<dbReference type="InterPro" id="IPR029016">
    <property type="entry name" value="GAF-like_dom_sf"/>
</dbReference>
<dbReference type="GO" id="GO:0000155">
    <property type="term" value="F:phosphorelay sensor kinase activity"/>
    <property type="evidence" value="ECO:0007669"/>
    <property type="project" value="InterPro"/>
</dbReference>
<dbReference type="SMART" id="SM00387">
    <property type="entry name" value="HATPase_c"/>
    <property type="match status" value="1"/>
</dbReference>
<dbReference type="SUPFAM" id="SSF47384">
    <property type="entry name" value="Homodimeric domain of signal transducing histidine kinase"/>
    <property type="match status" value="1"/>
</dbReference>
<accession>A0A9X0B343</accession>
<keyword evidence="9" id="KW-0418">Kinase</keyword>
<keyword evidence="4" id="KW-1003">Cell membrane</keyword>
<keyword evidence="5 13" id="KW-0597">Phosphoprotein</keyword>
<dbReference type="OrthoDB" id="60033at2759"/>
<dbReference type="SUPFAM" id="SSF52172">
    <property type="entry name" value="CheY-like"/>
    <property type="match status" value="1"/>
</dbReference>
<dbReference type="EC" id="2.7.13.3" evidence="3"/>
<evidence type="ECO:0000256" key="12">
    <source>
        <dbReference type="ARBA" id="ARBA00023136"/>
    </source>
</evidence>
<feature type="region of interest" description="Disordered" evidence="14">
    <location>
        <begin position="77"/>
        <end position="96"/>
    </location>
</feature>
<evidence type="ECO:0000256" key="4">
    <source>
        <dbReference type="ARBA" id="ARBA00022475"/>
    </source>
</evidence>
<feature type="compositionally biased region" description="Low complexity" evidence="14">
    <location>
        <begin position="590"/>
        <end position="599"/>
    </location>
</feature>
<dbReference type="InterPro" id="IPR004358">
    <property type="entry name" value="Sig_transdc_His_kin-like_C"/>
</dbReference>
<dbReference type="GO" id="GO:0009927">
    <property type="term" value="F:histidine phosphotransfer kinase activity"/>
    <property type="evidence" value="ECO:0007669"/>
    <property type="project" value="TreeGrafter"/>
</dbReference>
<dbReference type="InterPro" id="IPR036890">
    <property type="entry name" value="HATPase_C_sf"/>
</dbReference>
<dbReference type="CDD" id="cd17546">
    <property type="entry name" value="REC_hyHK_CKI1_RcsC-like"/>
    <property type="match status" value="1"/>
</dbReference>
<evidence type="ECO:0000256" key="2">
    <source>
        <dbReference type="ARBA" id="ARBA00004651"/>
    </source>
</evidence>
<dbReference type="Pfam" id="PF02518">
    <property type="entry name" value="HATPase_c"/>
    <property type="match status" value="1"/>
</dbReference>
<dbReference type="Gene3D" id="1.10.510.10">
    <property type="entry name" value="Transferase(Phosphotransferase) domain 1"/>
    <property type="match status" value="1"/>
</dbReference>
<comment type="catalytic activity">
    <reaction evidence="1">
        <text>ATP + protein L-histidine = ADP + protein N-phospho-L-histidine.</text>
        <dbReference type="EC" id="2.7.13.3"/>
    </reaction>
</comment>
<keyword evidence="11" id="KW-1133">Transmembrane helix</keyword>
<feature type="compositionally biased region" description="Low complexity" evidence="14">
    <location>
        <begin position="550"/>
        <end position="561"/>
    </location>
</feature>
<name>A0A9X0B343_9EURO</name>
<evidence type="ECO:0000256" key="7">
    <source>
        <dbReference type="ARBA" id="ARBA00022692"/>
    </source>
</evidence>
<dbReference type="FunFam" id="3.30.565.10:FF:000010">
    <property type="entry name" value="Sensor histidine kinase RcsC"/>
    <property type="match status" value="1"/>
</dbReference>
<dbReference type="InterPro" id="IPR003018">
    <property type="entry name" value="GAF"/>
</dbReference>
<dbReference type="InterPro" id="IPR005467">
    <property type="entry name" value="His_kinase_dom"/>
</dbReference>
<feature type="domain" description="Protein kinase" evidence="15">
    <location>
        <begin position="76"/>
        <end position="399"/>
    </location>
</feature>
<sequence>MSPAHGRSGSGNFTDLAMEESNYLSEDLPLPPARLFDRLSQLPGFTWDQSVEPFHSTYNHWHITGFRHAIEADLSTPVATSSGPASSGPSSLTRNSPRIDLRLAARTLNRRHSVSETSSELSLSRGDQEQIWIPVVARISTNVVRLEREFHMLRSIVQSSDPECNHTVRPIDLIRLPPGSGDNSTLLVAIFEHPGHDMLRDIVTFGPASFVAGARGDNNTTPNEQVDLSAFLDFAVGACDCLEILHYGMKTVHGEIRGDAFHFCAETGTVKLSNIGNGARSFDNVLSEGWSSVSRELGAKYKLQFIAPEQTGRMPTEPDSRTDIYALGLFFWSMLVGKLPFEGTDPMDVVQNVLGKKLTPISSKRMDVPDALSAVIQKMTQKVAHDRYHTISSAKKDLMQIAQLLGDGDGEALNSFQIAQQDVSSFFTLPSRMFGRQREYELICSVIDKVKKRQSSALAKASSQSPGTAHALASTSSISDGRVDSFEFASMSSDSGSFHLPPRTSSNATSYHLAHVGTHESTVTTDAGSSTPKSGPIPTSQEIPLNSLYSKTKSPSLSRSSHNTDRESHPSIHTGSNSQHSTNAFSQPDSLSSLAKQKSSAKIRQNGRCEVITINGAAGIGKTDLLNRVQPIIRKIGFIAISRLDRAKRVPFEPFAKILASLLRQIFSERDVTTEYHNSIRAALRPIWPTLHRVLDLPEQLMSPGVKYKPSSLRTAASSQPKLDPTKGEPAKHIHIPWLDQGQSSVDFFLSNAASNNMRLMDIFLDIMRTICQYRLITVCLDDLEYADDETLELVLNIIRAKLSCVLILTSRKDEIASEQVKTLFEMESSNVTRIDLQPLGEGEITEFIAATMHQEPNSTLTPLTAVIQEKSRGNPFYVRVMLETCYRKNCLWYSWKDSQWLFDLDRIFTEFVAPVYGEGLGLGFLTKRLQEIPSAARSIMVWGALLGSPFSFSLVQKLLTSEFLFYSDDDDGEIDLTCPRNSMLMRQSEGDIVVGLQYLVQANLLNTGRTDDEFKFGNDRLAQAALSSWARAEALYSMAHHVALASRTIKSRVGRRVDYRRILWEAGQTAAQSGARPTALWYFRHCIALLQNDPWDARQIDVYYDETMRLFIATAEMAWSQGQNNDALTLIDAVFGHGKDAVSKSRAWVIKAKIFAQLGDHPRSMESLLSCLDELGVHLRAPTSYEECDAAYHRLKLYLQSADFDAISQKPLSKDSNLVTIGAVMSEAMAVTYWDDALTFYRMAIEMMNIHIFRGGFTQISIGCSHLAMIALSRFRDLDFGAKLSDLSLSLLERSSELWTQSRGSIVHNLYVSHLRVSMASTLPAVEASLEACFSMGDPYITLVSISSMAMTRLYLGQDMAQLEVFCIETPEEVPFWGKDTRGGASILAVRQVARSLQGKTDYRSADNVMSDDEHKTSSYMTYLEANASNVDRPRDIYLGLSMIPLCLYGHHPKAIQVGTQLLDTAYRLWSLRVTYVIYFYLAVSILTLHNDFPSQGYLDGKMDTVLRYKEVIDFARTASEANYGMWALILEALISEVRNDHSAAIQAYEAATDHSQIHGWPLEEALALELQGEFLVRRGAKRAARSVILDAIAAWSSIGAGGKATMLAEKHEWLLKTATSARTVDIGCQTVDSLLEMTRDVVQEETAIPSQIEEDERRQRWIEQNGVTAGERSMDISSVGLDIIDLSSILESSQVMSSELQIDKLFTKMLEIILESCNGSDFAVIATDFDEHGFAIAAAADAEKGQKSYPDGRPFSELEGRMAEEITHYVMRTKEEVLVHNVLEDERFSNVNEAYHANFPLGRSVIALPIVQADHLLGVIHLEGKPNWFTQRNVVVLHLLCNQIGISLSNALLFREIRKVSAKNASMIESQKRALAQARESEQKAKVAEAEAKHNVKLKEDAARAKSIFLANISHDLRTPMNGVIGLSELLKGTQLNKEQDEYVESIRVCADTLLTLINDILDFSKLEAGKMKISTVPLNLKETISEVIRALRYTHRERDLDTIEDLERVPPELVVLGDPVRLHQIFMNLLSNSYKFTPKGSITVKARVAREGKGRVRLECSVSDTGIGIPEEQKARLFRPFSQADPSTERSYGGSGLGLSICKAIIEDVLGGAIWLDSESGIGTTVTFHLVFNKAPKKTAVKAAWSQDLSQTDNKAEAKAKARDLSQIPRDQIKVCIAEDNPINQKIAVKFVNGLGLHCEAYSDGKQAVDALRAKSKDGNPFHVVLMDVMMPTLDGYNATRELRRDPDPNVNEVLVIAMTASAIEGDREKCLEAGMNNYLPKPVRSPILSELLDKYLAPVPSHPRTRLAIRQKGSRGSIGPDAGTPTSFSSSGSDDIKHTQFSNSEGK</sequence>
<gene>
    <name evidence="18" type="ORF">N7509_008857</name>
</gene>
<evidence type="ECO:0000256" key="8">
    <source>
        <dbReference type="ARBA" id="ARBA00022741"/>
    </source>
</evidence>
<dbReference type="SMART" id="SM00065">
    <property type="entry name" value="GAF"/>
    <property type="match status" value="1"/>
</dbReference>
<dbReference type="Gene3D" id="3.40.50.2300">
    <property type="match status" value="1"/>
</dbReference>
<protein>
    <recommendedName>
        <fullName evidence="3">histidine kinase</fullName>
        <ecNumber evidence="3">2.7.13.3</ecNumber>
    </recommendedName>
</protein>
<feature type="compositionally biased region" description="Polar residues" evidence="14">
    <location>
        <begin position="2328"/>
        <end position="2351"/>
    </location>
</feature>
<dbReference type="PROSITE" id="PS50110">
    <property type="entry name" value="RESPONSE_REGULATORY"/>
    <property type="match status" value="1"/>
</dbReference>
<feature type="domain" description="Response regulatory" evidence="17">
    <location>
        <begin position="2177"/>
        <end position="2300"/>
    </location>
</feature>
<dbReference type="InterPro" id="IPR003594">
    <property type="entry name" value="HATPase_dom"/>
</dbReference>
<dbReference type="PANTHER" id="PTHR43047">
    <property type="entry name" value="TWO-COMPONENT HISTIDINE PROTEIN KINASE"/>
    <property type="match status" value="1"/>
</dbReference>
<dbReference type="Gene3D" id="3.30.565.10">
    <property type="entry name" value="Histidine kinase-like ATPase, C-terminal domain"/>
    <property type="match status" value="1"/>
</dbReference>
<feature type="region of interest" description="Disordered" evidence="14">
    <location>
        <begin position="2312"/>
        <end position="2351"/>
    </location>
</feature>
<feature type="modified residue" description="4-aspartylphosphate" evidence="13">
    <location>
        <position position="2231"/>
    </location>
</feature>
<dbReference type="Pfam" id="PF13191">
    <property type="entry name" value="AAA_16"/>
    <property type="match status" value="1"/>
</dbReference>
<organism evidence="18 19">
    <name type="scientific">Penicillium cosmopolitanum</name>
    <dbReference type="NCBI Taxonomy" id="1131564"/>
    <lineage>
        <taxon>Eukaryota</taxon>
        <taxon>Fungi</taxon>
        <taxon>Dikarya</taxon>
        <taxon>Ascomycota</taxon>
        <taxon>Pezizomycotina</taxon>
        <taxon>Eurotiomycetes</taxon>
        <taxon>Eurotiomycetidae</taxon>
        <taxon>Eurotiales</taxon>
        <taxon>Aspergillaceae</taxon>
        <taxon>Penicillium</taxon>
    </lineage>
</organism>
<dbReference type="CDD" id="cd00082">
    <property type="entry name" value="HisKA"/>
    <property type="match status" value="1"/>
</dbReference>
<keyword evidence="6" id="KW-0808">Transferase</keyword>
<dbReference type="SMART" id="SM00388">
    <property type="entry name" value="HisKA"/>
    <property type="match status" value="1"/>
</dbReference>
<dbReference type="SUPFAM" id="SSF55781">
    <property type="entry name" value="GAF domain-like"/>
    <property type="match status" value="1"/>
</dbReference>
<dbReference type="EMBL" id="JAPZBU010000009">
    <property type="protein sequence ID" value="KAJ5386316.1"/>
    <property type="molecule type" value="Genomic_DNA"/>
</dbReference>
<dbReference type="InterPro" id="IPR001789">
    <property type="entry name" value="Sig_transdc_resp-reg_receiver"/>
</dbReference>
<dbReference type="FunFam" id="1.10.287.130:FF:000003">
    <property type="entry name" value="Histidine kinase"/>
    <property type="match status" value="1"/>
</dbReference>
<evidence type="ECO:0000313" key="18">
    <source>
        <dbReference type="EMBL" id="KAJ5386316.1"/>
    </source>
</evidence>
<dbReference type="CDD" id="cd16922">
    <property type="entry name" value="HATPase_EvgS-ArcB-TorS-like"/>
    <property type="match status" value="1"/>
</dbReference>
<reference evidence="18" key="2">
    <citation type="journal article" date="2023" name="IMA Fungus">
        <title>Comparative genomic study of the Penicillium genus elucidates a diverse pangenome and 15 lateral gene transfer events.</title>
        <authorList>
            <person name="Petersen C."/>
            <person name="Sorensen T."/>
            <person name="Nielsen M.R."/>
            <person name="Sondergaard T.E."/>
            <person name="Sorensen J.L."/>
            <person name="Fitzpatrick D.A."/>
            <person name="Frisvad J.C."/>
            <person name="Nielsen K.L."/>
        </authorList>
    </citation>
    <scope>NUCLEOTIDE SEQUENCE</scope>
    <source>
        <strain evidence="18">IBT 29677</strain>
    </source>
</reference>
<keyword evidence="19" id="KW-1185">Reference proteome</keyword>
<dbReference type="InterPro" id="IPR036097">
    <property type="entry name" value="HisK_dim/P_sf"/>
</dbReference>
<dbReference type="Proteomes" id="UP001147747">
    <property type="component" value="Unassembled WGS sequence"/>
</dbReference>